<dbReference type="Gene3D" id="3.60.21.10">
    <property type="match status" value="1"/>
</dbReference>
<dbReference type="RefSeq" id="WP_261692880.1">
    <property type="nucleotide sequence ID" value="NZ_CP104694.1"/>
</dbReference>
<keyword evidence="2" id="KW-1185">Reference proteome</keyword>
<evidence type="ECO:0000313" key="2">
    <source>
        <dbReference type="Proteomes" id="UP001064632"/>
    </source>
</evidence>
<proteinExistence type="predicted"/>
<dbReference type="PANTHER" id="PTHR46580">
    <property type="entry name" value="SENSOR KINASE-RELATED"/>
    <property type="match status" value="1"/>
</dbReference>
<dbReference type="SUPFAM" id="SSF56300">
    <property type="entry name" value="Metallo-dependent phosphatases"/>
    <property type="match status" value="1"/>
</dbReference>
<organism evidence="1 2">
    <name type="scientific">Tahibacter amnicola</name>
    <dbReference type="NCBI Taxonomy" id="2976241"/>
    <lineage>
        <taxon>Bacteria</taxon>
        <taxon>Pseudomonadati</taxon>
        <taxon>Pseudomonadota</taxon>
        <taxon>Gammaproteobacteria</taxon>
        <taxon>Lysobacterales</taxon>
        <taxon>Rhodanobacteraceae</taxon>
        <taxon>Tahibacter</taxon>
    </lineage>
</organism>
<accession>A0ABY6B9M0</accession>
<evidence type="ECO:0000313" key="1">
    <source>
        <dbReference type="EMBL" id="UXI65885.1"/>
    </source>
</evidence>
<protein>
    <recommendedName>
        <fullName evidence="3">Calcineurin-like phosphoesterase family protein</fullName>
    </recommendedName>
</protein>
<name>A0ABY6B9M0_9GAMM</name>
<dbReference type="Proteomes" id="UP001064632">
    <property type="component" value="Chromosome"/>
</dbReference>
<gene>
    <name evidence="1" type="ORF">N4264_14070</name>
</gene>
<dbReference type="InterPro" id="IPR028994">
    <property type="entry name" value="Integrin_alpha_N"/>
</dbReference>
<dbReference type="SUPFAM" id="SSF69318">
    <property type="entry name" value="Integrin alpha N-terminal domain"/>
    <property type="match status" value="1"/>
</dbReference>
<evidence type="ECO:0008006" key="3">
    <source>
        <dbReference type="Google" id="ProtNLM"/>
    </source>
</evidence>
<dbReference type="EMBL" id="CP104694">
    <property type="protein sequence ID" value="UXI65885.1"/>
    <property type="molecule type" value="Genomic_DNA"/>
</dbReference>
<dbReference type="InterPro" id="IPR029052">
    <property type="entry name" value="Metallo-depent_PP-like"/>
</dbReference>
<reference evidence="1" key="1">
    <citation type="submission" date="2022-09" db="EMBL/GenBank/DDBJ databases">
        <title>Tahibacter sp. nov., isolated from a fresh water.</title>
        <authorList>
            <person name="Baek J.H."/>
            <person name="Lee J.K."/>
            <person name="Kim J.M."/>
            <person name="Jeon C.O."/>
        </authorList>
    </citation>
    <scope>NUCLEOTIDE SEQUENCE</scope>
    <source>
        <strain evidence="1">W38</strain>
    </source>
</reference>
<sequence>MSRTASPESAAQAPRADPSGVINVAVFLKSHCERGWEFRMSISSFKLSTLAATVVLATGMTSLPDAAYATTADKTTLGTVITGSPQHSLHGYNKLVAQPGTYARVVRTLDGSPIPQNLVNTQQLLAFGHMSDTQICDDQSPARVPFLDKRNDVDPSWDTGSAYRPQERLLAQMGAAMVSSLRNLGAGPATNLPLAFTLITGDMVDNAQYNETRTYIDMMDGGWIYPNNWANPTVEEGPGYGRNDTGHKYNMPDWSWYSTLPSAYYHPNGAKPYPNSPPDWYRQHDFPVIPYLLGASRRNFVSPGLGMPWYAAFGNHDMSIQGNLPPTGRVGGWAKNQATKAERIREIDAPWIMPDGFLDYASAIADALFNPTYEVPATADPNRRILSKSQFITEHFATAGWPAGHGFNASGKPYYVMPSSGPDDRFKFIALDTTNSNGFGAGGSIDPEQWTWLINELKAASTRYWAADGSGWVVNPNGKDKLIVLYGHHTIDSMDKITTDDGIPQVYSGAELEALLLRFPNVVMLVNGHTHRNAIKGHWATNRPGRYANYNGFWEVTSPAASDFPVQSRVIEMGLNSNFVANGVRENNYLSIYTTMLDIDAPVTFDPNGSMGDFRQLASVGRELSYNDPGDRHGAQVKGWRSGEASDRNAQLIVPAPFGMNDYPVQGERGTHIVTQKDDTKDVRILKVGINSTVLSTKELPAATVQNSDVIGTGQFTQGLKMGQDLVLRDADGKIRIKLLDWHLNEASYPGFGESVRGTVAATTALAGIGDFDGDGRSDLAWRRADGLSEIWFGGSAADRKSIDYGNNNDLTEPPPGAADWNIAAVGDFNADGYSDLMFENVLNHVVAIWYMKGATRVGDSYPSNWPHTQGYERVPGAAGDVLYAAGDDLIYRKTAGDKLGELRTVDAHSEWSRAITYQNVPGANAGFEWTTLALGDFNVDGRNDILWRHAGGSFAIWHLDREKYKYDALLNVAPTTDWKYRGLLKNTMTVIY</sequence>
<dbReference type="Gene3D" id="2.130.10.130">
    <property type="entry name" value="Integrin alpha, N-terminal"/>
    <property type="match status" value="1"/>
</dbReference>
<dbReference type="PANTHER" id="PTHR46580:SF2">
    <property type="entry name" value="MAM DOMAIN-CONTAINING PROTEIN"/>
    <property type="match status" value="1"/>
</dbReference>